<protein>
    <submittedName>
        <fullName evidence="1">Uncharacterized protein</fullName>
    </submittedName>
</protein>
<sequence length="150" mass="16796">MVLLRTTLSVTVCLSIVNGMGLGRIYLRVLSKLDDQGRNDLRSIVFNPRLSIAEFGNALRKWAANQPRDIAELLELFSKVAEQRAANISQAIEESDLSDAAKDALYDIDRIFGSSDGTLMENDKMMNIVMGRLSREDYIAVSQFLTSFLF</sequence>
<organism evidence="1 2">
    <name type="scientific">Gnathostoma spinigerum</name>
    <dbReference type="NCBI Taxonomy" id="75299"/>
    <lineage>
        <taxon>Eukaryota</taxon>
        <taxon>Metazoa</taxon>
        <taxon>Ecdysozoa</taxon>
        <taxon>Nematoda</taxon>
        <taxon>Chromadorea</taxon>
        <taxon>Rhabditida</taxon>
        <taxon>Spirurina</taxon>
        <taxon>Gnathostomatomorpha</taxon>
        <taxon>Gnathostomatoidea</taxon>
        <taxon>Gnathostomatidae</taxon>
        <taxon>Gnathostoma</taxon>
    </lineage>
</organism>
<evidence type="ECO:0000313" key="1">
    <source>
        <dbReference type="EMBL" id="MFH4979821.1"/>
    </source>
</evidence>
<reference evidence="1 2" key="1">
    <citation type="submission" date="2024-08" db="EMBL/GenBank/DDBJ databases">
        <title>Gnathostoma spinigerum genome.</title>
        <authorList>
            <person name="Gonzalez-Bertolin B."/>
            <person name="Monzon S."/>
            <person name="Zaballos A."/>
            <person name="Jimenez P."/>
            <person name="Dekumyoy P."/>
            <person name="Varona S."/>
            <person name="Cuesta I."/>
            <person name="Sumanam S."/>
            <person name="Adisakwattana P."/>
            <person name="Gasser R.B."/>
            <person name="Hernandez-Gonzalez A."/>
            <person name="Young N.D."/>
            <person name="Perteguer M.J."/>
        </authorList>
    </citation>
    <scope>NUCLEOTIDE SEQUENCE [LARGE SCALE GENOMIC DNA]</scope>
    <source>
        <strain evidence="1">AL3</strain>
        <tissue evidence="1">Liver</tissue>
    </source>
</reference>
<keyword evidence="2" id="KW-1185">Reference proteome</keyword>
<name>A0ABD6EJ93_9BILA</name>
<gene>
    <name evidence="1" type="ORF">AB6A40_006530</name>
</gene>
<evidence type="ECO:0000313" key="2">
    <source>
        <dbReference type="Proteomes" id="UP001608902"/>
    </source>
</evidence>
<proteinExistence type="predicted"/>
<dbReference type="Proteomes" id="UP001608902">
    <property type="component" value="Unassembled WGS sequence"/>
</dbReference>
<comment type="caution">
    <text evidence="1">The sequence shown here is derived from an EMBL/GenBank/DDBJ whole genome shotgun (WGS) entry which is preliminary data.</text>
</comment>
<accession>A0ABD6EJ93</accession>
<dbReference type="AlphaFoldDB" id="A0ABD6EJ93"/>
<dbReference type="EMBL" id="JBGFUD010004681">
    <property type="protein sequence ID" value="MFH4979821.1"/>
    <property type="molecule type" value="Genomic_DNA"/>
</dbReference>